<feature type="domain" description="PIN" evidence="1">
    <location>
        <begin position="5"/>
        <end position="118"/>
    </location>
</feature>
<sequence>MMSEQRFFVDNNILVSRLLAPNSIPAQALRVAVEKGKLLISADTLRELSVVLSRKKFDKYVSLENRQEFIQRLGVISELILIQTRITICRDPRDNKFLELAVDGKAQIIITGDQDLLILNPFENIDVLTPRDFLLRYDV</sequence>
<accession>A0A977KZE0</accession>
<dbReference type="SMART" id="SM00670">
    <property type="entry name" value="PINc"/>
    <property type="match status" value="1"/>
</dbReference>
<organism evidence="2">
    <name type="scientific">Woronichinia naegeliana WA131</name>
    <dbReference type="NCBI Taxonomy" id="2824559"/>
    <lineage>
        <taxon>Bacteria</taxon>
        <taxon>Bacillati</taxon>
        <taxon>Cyanobacteriota</taxon>
        <taxon>Cyanophyceae</taxon>
        <taxon>Synechococcales</taxon>
        <taxon>Coelosphaeriaceae</taxon>
        <taxon>Woronichinia</taxon>
    </lineage>
</organism>
<gene>
    <name evidence="2" type="ORF">KA717_08020</name>
</gene>
<protein>
    <submittedName>
        <fullName evidence="2">Toxin-antitoxin system toxin component, PIN family</fullName>
    </submittedName>
</protein>
<evidence type="ECO:0000313" key="2">
    <source>
        <dbReference type="EMBL" id="UXE62673.1"/>
    </source>
</evidence>
<name>A0A977KZE0_9CYAN</name>
<reference evidence="2" key="1">
    <citation type="submission" date="2021-04" db="EMBL/GenBank/DDBJ databases">
        <title>Genome sequence of Woronichinia naegeliana from Washington state freshwater lake bloom.</title>
        <authorList>
            <person name="Dreher T.W."/>
        </authorList>
    </citation>
    <scope>NUCLEOTIDE SEQUENCE</scope>
    <source>
        <strain evidence="2">WA131</strain>
    </source>
</reference>
<dbReference type="InterPro" id="IPR002850">
    <property type="entry name" value="PIN_toxin-like"/>
</dbReference>
<dbReference type="NCBIfam" id="TIGR00305">
    <property type="entry name" value="putative toxin-antitoxin system toxin component, PIN family"/>
    <property type="match status" value="1"/>
</dbReference>
<dbReference type="Pfam" id="PF13470">
    <property type="entry name" value="PIN_3"/>
    <property type="match status" value="1"/>
</dbReference>
<dbReference type="InterPro" id="IPR029060">
    <property type="entry name" value="PIN-like_dom_sf"/>
</dbReference>
<proteinExistence type="predicted"/>
<dbReference type="EMBL" id="CP073041">
    <property type="protein sequence ID" value="UXE62673.1"/>
    <property type="molecule type" value="Genomic_DNA"/>
</dbReference>
<evidence type="ECO:0000259" key="1">
    <source>
        <dbReference type="SMART" id="SM00670"/>
    </source>
</evidence>
<dbReference type="PANTHER" id="PTHR34610">
    <property type="entry name" value="SSL7007 PROTEIN"/>
    <property type="match status" value="1"/>
</dbReference>
<dbReference type="SUPFAM" id="SSF88723">
    <property type="entry name" value="PIN domain-like"/>
    <property type="match status" value="1"/>
</dbReference>
<dbReference type="PANTHER" id="PTHR34610:SF3">
    <property type="entry name" value="SSL7007 PROTEIN"/>
    <property type="match status" value="1"/>
</dbReference>
<dbReference type="AlphaFoldDB" id="A0A977KZE0"/>
<dbReference type="Proteomes" id="UP001065613">
    <property type="component" value="Chromosome"/>
</dbReference>
<dbReference type="InterPro" id="IPR002716">
    <property type="entry name" value="PIN_dom"/>
</dbReference>
<dbReference type="KEGG" id="wna:KA717_08020"/>